<dbReference type="Gene3D" id="3.40.50.2300">
    <property type="match status" value="1"/>
</dbReference>
<dbReference type="PROSITE" id="PS51755">
    <property type="entry name" value="OMPR_PHOB"/>
    <property type="match status" value="1"/>
</dbReference>
<feature type="domain" description="PTS EIIA type-4" evidence="18">
    <location>
        <begin position="909"/>
        <end position="1058"/>
    </location>
</feature>
<dbReference type="SMART" id="SM00304">
    <property type="entry name" value="HAMP"/>
    <property type="match status" value="1"/>
</dbReference>
<dbReference type="Pfam" id="PF00072">
    <property type="entry name" value="Response_reg"/>
    <property type="match status" value="1"/>
</dbReference>
<dbReference type="SMART" id="SM00388">
    <property type="entry name" value="HisKA"/>
    <property type="match status" value="1"/>
</dbReference>
<dbReference type="InterPro" id="IPR004701">
    <property type="entry name" value="PTS_EIIA_man-typ"/>
</dbReference>
<dbReference type="FunFam" id="1.10.10.10:FF:000117">
    <property type="entry name" value="Two-component system response regulator BaeR"/>
    <property type="match status" value="1"/>
</dbReference>
<dbReference type="InterPro" id="IPR036097">
    <property type="entry name" value="HisK_dim/P_sf"/>
</dbReference>
<gene>
    <name evidence="21" type="ORF">EVOR1521_LOCUS16716</name>
</gene>
<dbReference type="PROSITE" id="PS50110">
    <property type="entry name" value="RESPONSE_REGULATORY"/>
    <property type="match status" value="1"/>
</dbReference>
<evidence type="ECO:0000256" key="1">
    <source>
        <dbReference type="ARBA" id="ARBA00000085"/>
    </source>
</evidence>
<dbReference type="SMART" id="SM00862">
    <property type="entry name" value="Trans_reg_C"/>
    <property type="match status" value="1"/>
</dbReference>
<evidence type="ECO:0000259" key="15">
    <source>
        <dbReference type="PROSITE" id="PS50109"/>
    </source>
</evidence>
<dbReference type="PRINTS" id="PR00344">
    <property type="entry name" value="BCTRLSENSOR"/>
</dbReference>
<dbReference type="Pfam" id="PF13756">
    <property type="entry name" value="Stimulus_sens_1"/>
    <property type="match status" value="1"/>
</dbReference>
<feature type="transmembrane region" description="Helical" evidence="14">
    <location>
        <begin position="525"/>
        <end position="545"/>
    </location>
</feature>
<dbReference type="Gene3D" id="3.30.1340.10">
    <property type="entry name" value="HPr-like"/>
    <property type="match status" value="1"/>
</dbReference>
<dbReference type="PANTHER" id="PTHR43547">
    <property type="entry name" value="TWO-COMPONENT HISTIDINE KINASE"/>
    <property type="match status" value="1"/>
</dbReference>
<dbReference type="CDD" id="cd00383">
    <property type="entry name" value="trans_reg_C"/>
    <property type="match status" value="1"/>
</dbReference>
<comment type="caution">
    <text evidence="21">The sequence shown here is derived from an EMBL/GenBank/DDBJ whole genome shotgun (WGS) entry which is preliminary data.</text>
</comment>
<dbReference type="InterPro" id="IPR005467">
    <property type="entry name" value="His_kinase_dom"/>
</dbReference>
<evidence type="ECO:0000259" key="20">
    <source>
        <dbReference type="PROSITE" id="PS51755"/>
    </source>
</evidence>
<dbReference type="EC" id="2.7.13.3" evidence="3"/>
<evidence type="ECO:0000256" key="13">
    <source>
        <dbReference type="PROSITE-ProRule" id="PRU01091"/>
    </source>
</evidence>
<feature type="domain" description="OmpR/PhoB-type" evidence="20">
    <location>
        <begin position="141"/>
        <end position="240"/>
    </location>
</feature>
<comment type="subcellular location">
    <subcellularLocation>
        <location evidence="2">Cytoplasm</location>
    </subcellularLocation>
</comment>
<dbReference type="AlphaFoldDB" id="A0AA36N6Q8"/>
<dbReference type="Gene3D" id="1.10.10.10">
    <property type="entry name" value="Winged helix-like DNA-binding domain superfamily/Winged helix DNA-binding domain"/>
    <property type="match status" value="1"/>
</dbReference>
<evidence type="ECO:0000256" key="6">
    <source>
        <dbReference type="ARBA" id="ARBA00022679"/>
    </source>
</evidence>
<evidence type="ECO:0000256" key="3">
    <source>
        <dbReference type="ARBA" id="ARBA00012438"/>
    </source>
</evidence>
<dbReference type="Gene3D" id="3.40.50.300">
    <property type="entry name" value="P-loop containing nucleotide triphosphate hydrolases"/>
    <property type="match status" value="1"/>
</dbReference>
<evidence type="ECO:0000313" key="21">
    <source>
        <dbReference type="EMBL" id="CAJ1391452.1"/>
    </source>
</evidence>
<feature type="modified residue" description="4-aspartylphosphate" evidence="12">
    <location>
        <position position="59"/>
    </location>
</feature>
<dbReference type="PANTHER" id="PTHR43547:SF2">
    <property type="entry name" value="HYBRID SIGNAL TRANSDUCTION HISTIDINE KINASE C"/>
    <property type="match status" value="1"/>
</dbReference>
<evidence type="ECO:0000313" key="22">
    <source>
        <dbReference type="Proteomes" id="UP001178507"/>
    </source>
</evidence>
<dbReference type="InterPro" id="IPR003594">
    <property type="entry name" value="HATPase_dom"/>
</dbReference>
<dbReference type="SUPFAM" id="SSF53795">
    <property type="entry name" value="PEP carboxykinase-like"/>
    <property type="match status" value="1"/>
</dbReference>
<evidence type="ECO:0000256" key="4">
    <source>
        <dbReference type="ARBA" id="ARBA00022490"/>
    </source>
</evidence>
<keyword evidence="14" id="KW-1133">Transmembrane helix</keyword>
<dbReference type="GO" id="GO:0006109">
    <property type="term" value="P:regulation of carbohydrate metabolic process"/>
    <property type="evidence" value="ECO:0007669"/>
    <property type="project" value="InterPro"/>
</dbReference>
<dbReference type="Gene3D" id="6.10.250.690">
    <property type="match status" value="1"/>
</dbReference>
<evidence type="ECO:0000259" key="16">
    <source>
        <dbReference type="PROSITE" id="PS50110"/>
    </source>
</evidence>
<evidence type="ECO:0000256" key="5">
    <source>
        <dbReference type="ARBA" id="ARBA00022553"/>
    </source>
</evidence>
<feature type="domain" description="HAMP" evidence="17">
    <location>
        <begin position="546"/>
        <end position="601"/>
    </location>
</feature>
<keyword evidence="8" id="KW-0902">Two-component regulatory system</keyword>
<dbReference type="InterPro" id="IPR001789">
    <property type="entry name" value="Sig_transdc_resp-reg_receiver"/>
</dbReference>
<dbReference type="InterPro" id="IPR036890">
    <property type="entry name" value="HATPase_C_sf"/>
</dbReference>
<dbReference type="PROSITE" id="PS51350">
    <property type="entry name" value="PTS_HPR_DOM"/>
    <property type="match status" value="1"/>
</dbReference>
<keyword evidence="11" id="KW-0804">Transcription</keyword>
<dbReference type="EMBL" id="CAUJNA010002223">
    <property type="protein sequence ID" value="CAJ1391452.1"/>
    <property type="molecule type" value="Genomic_DNA"/>
</dbReference>
<keyword evidence="9" id="KW-0805">Transcription regulation</keyword>
<dbReference type="GO" id="GO:0000155">
    <property type="term" value="F:phosphorelay sensor kinase activity"/>
    <property type="evidence" value="ECO:0007669"/>
    <property type="project" value="InterPro"/>
</dbReference>
<name>A0AA36N6Q8_9DINO</name>
<dbReference type="SUPFAM" id="SSF52172">
    <property type="entry name" value="CheY-like"/>
    <property type="match status" value="1"/>
</dbReference>
<dbReference type="SUPFAM" id="SSF53062">
    <property type="entry name" value="PTS system fructose IIA component-like"/>
    <property type="match status" value="1"/>
</dbReference>
<dbReference type="CDD" id="cd00367">
    <property type="entry name" value="PTS-HPr_like"/>
    <property type="match status" value="1"/>
</dbReference>
<dbReference type="Pfam" id="PF00512">
    <property type="entry name" value="HisKA"/>
    <property type="match status" value="1"/>
</dbReference>
<dbReference type="SMART" id="SM00448">
    <property type="entry name" value="REC"/>
    <property type="match status" value="1"/>
</dbReference>
<dbReference type="CDD" id="cd00082">
    <property type="entry name" value="HisKA"/>
    <property type="match status" value="1"/>
</dbReference>
<dbReference type="PROSITE" id="PS50109">
    <property type="entry name" value="HIS_KIN"/>
    <property type="match status" value="1"/>
</dbReference>
<dbReference type="Gene3D" id="1.10.287.130">
    <property type="match status" value="1"/>
</dbReference>
<dbReference type="InterPro" id="IPR003660">
    <property type="entry name" value="HAMP_dom"/>
</dbReference>
<evidence type="ECO:0000259" key="19">
    <source>
        <dbReference type="PROSITE" id="PS51350"/>
    </source>
</evidence>
<dbReference type="SUPFAM" id="SSF47384">
    <property type="entry name" value="Homodimeric domain of signal transducing histidine kinase"/>
    <property type="match status" value="1"/>
</dbReference>
<dbReference type="CDD" id="cd01918">
    <property type="entry name" value="HprK_C"/>
    <property type="match status" value="1"/>
</dbReference>
<keyword evidence="14" id="KW-0472">Membrane</keyword>
<dbReference type="Gene3D" id="3.30.565.10">
    <property type="entry name" value="Histidine kinase-like ATPase, C-terminal domain"/>
    <property type="match status" value="1"/>
</dbReference>
<evidence type="ECO:0000256" key="14">
    <source>
        <dbReference type="SAM" id="Phobius"/>
    </source>
</evidence>
<feature type="domain" description="Histidine kinase" evidence="15">
    <location>
        <begin position="609"/>
        <end position="813"/>
    </location>
</feature>
<dbReference type="Pfam" id="PF13755">
    <property type="entry name" value="Sensor_TM1"/>
    <property type="match status" value="1"/>
</dbReference>
<evidence type="ECO:0000259" key="18">
    <source>
        <dbReference type="PROSITE" id="PS51096"/>
    </source>
</evidence>
<dbReference type="InterPro" id="IPR001867">
    <property type="entry name" value="OmpR/PhoB-type_DNA-bd"/>
</dbReference>
<dbReference type="GO" id="GO:0016020">
    <property type="term" value="C:membrane"/>
    <property type="evidence" value="ECO:0007669"/>
    <property type="project" value="InterPro"/>
</dbReference>
<evidence type="ECO:0000256" key="9">
    <source>
        <dbReference type="ARBA" id="ARBA00023015"/>
    </source>
</evidence>
<dbReference type="InterPro" id="IPR011006">
    <property type="entry name" value="CheY-like_superfamily"/>
</dbReference>
<dbReference type="SUPFAM" id="SSF55594">
    <property type="entry name" value="HPr-like"/>
    <property type="match status" value="1"/>
</dbReference>
<keyword evidence="14" id="KW-0812">Transmembrane</keyword>
<dbReference type="InterPro" id="IPR004358">
    <property type="entry name" value="Sig_transdc_His_kin-like_C"/>
</dbReference>
<evidence type="ECO:0000256" key="7">
    <source>
        <dbReference type="ARBA" id="ARBA00022777"/>
    </source>
</evidence>
<protein>
    <recommendedName>
        <fullName evidence="3">histidine kinase</fullName>
        <ecNumber evidence="3">2.7.13.3</ecNumber>
    </recommendedName>
</protein>
<evidence type="ECO:0000256" key="11">
    <source>
        <dbReference type="ARBA" id="ARBA00023163"/>
    </source>
</evidence>
<dbReference type="InterPro" id="IPR001020">
    <property type="entry name" value="PTS_HPr_His_P_site"/>
</dbReference>
<dbReference type="GO" id="GO:0005524">
    <property type="term" value="F:ATP binding"/>
    <property type="evidence" value="ECO:0007669"/>
    <property type="project" value="InterPro"/>
</dbReference>
<dbReference type="NCBIfam" id="TIGR01003">
    <property type="entry name" value="PTS_HPr_family"/>
    <property type="match status" value="1"/>
</dbReference>
<proteinExistence type="predicted"/>
<keyword evidence="6" id="KW-0808">Transferase</keyword>
<feature type="domain" description="Response regulatory" evidence="16">
    <location>
        <begin position="10"/>
        <end position="123"/>
    </location>
</feature>
<dbReference type="InterPro" id="IPR003661">
    <property type="entry name" value="HisK_dim/P_dom"/>
</dbReference>
<dbReference type="PROSITE" id="PS50885">
    <property type="entry name" value="HAMP"/>
    <property type="match status" value="1"/>
</dbReference>
<dbReference type="InterPro" id="IPR025908">
    <property type="entry name" value="Sensor_TM1"/>
</dbReference>
<evidence type="ECO:0000256" key="2">
    <source>
        <dbReference type="ARBA" id="ARBA00004496"/>
    </source>
</evidence>
<dbReference type="Proteomes" id="UP001178507">
    <property type="component" value="Unassembled WGS sequence"/>
</dbReference>
<dbReference type="Pfam" id="PF00486">
    <property type="entry name" value="Trans_reg_C"/>
    <property type="match status" value="1"/>
</dbReference>
<feature type="domain" description="HPr" evidence="19">
    <location>
        <begin position="1045"/>
        <end position="1132"/>
    </location>
</feature>
<dbReference type="InterPro" id="IPR036662">
    <property type="entry name" value="PTS_EIIA_man-typ_sf"/>
</dbReference>
<dbReference type="GO" id="GO:0009401">
    <property type="term" value="P:phosphoenolpyruvate-dependent sugar phosphotransferase system"/>
    <property type="evidence" value="ECO:0007669"/>
    <property type="project" value="InterPro"/>
</dbReference>
<keyword evidence="4" id="KW-0963">Cytoplasm</keyword>
<dbReference type="GO" id="GO:0000976">
    <property type="term" value="F:transcription cis-regulatory region binding"/>
    <property type="evidence" value="ECO:0007669"/>
    <property type="project" value="UniProtKB-ARBA"/>
</dbReference>
<dbReference type="InterPro" id="IPR027417">
    <property type="entry name" value="P-loop_NTPase"/>
</dbReference>
<dbReference type="PROSITE" id="PS51096">
    <property type="entry name" value="PTS_EIIA_TYPE_4"/>
    <property type="match status" value="1"/>
</dbReference>
<dbReference type="PRINTS" id="PR00107">
    <property type="entry name" value="PHOSPHOCPHPR"/>
</dbReference>
<dbReference type="Pfam" id="PF03610">
    <property type="entry name" value="EIIA-man"/>
    <property type="match status" value="1"/>
</dbReference>
<dbReference type="PROSITE" id="PS00369">
    <property type="entry name" value="PTS_HPR_HIS"/>
    <property type="match status" value="1"/>
</dbReference>
<keyword evidence="5 12" id="KW-0597">Phosphoprotein</keyword>
<dbReference type="SUPFAM" id="SSF55874">
    <property type="entry name" value="ATPase domain of HSP90 chaperone/DNA topoisomerase II/histidine kinase"/>
    <property type="match status" value="1"/>
</dbReference>
<dbReference type="InterPro" id="IPR036388">
    <property type="entry name" value="WH-like_DNA-bd_sf"/>
</dbReference>
<feature type="transmembrane region" description="Helical" evidence="14">
    <location>
        <begin position="292"/>
        <end position="311"/>
    </location>
</feature>
<dbReference type="Pfam" id="PF02518">
    <property type="entry name" value="HATPase_c"/>
    <property type="match status" value="1"/>
</dbReference>
<dbReference type="InterPro" id="IPR011104">
    <property type="entry name" value="Hpr_kin/Pase_C"/>
</dbReference>
<dbReference type="CDD" id="cd19936">
    <property type="entry name" value="REC_OmpR_ChvI-like"/>
    <property type="match status" value="1"/>
</dbReference>
<comment type="catalytic activity">
    <reaction evidence="1">
        <text>ATP + protein L-histidine = ADP + protein N-phospho-L-histidine.</text>
        <dbReference type="EC" id="2.7.13.3"/>
    </reaction>
</comment>
<dbReference type="InterPro" id="IPR000032">
    <property type="entry name" value="HPr-like"/>
</dbReference>
<feature type="DNA-binding region" description="OmpR/PhoB-type" evidence="13">
    <location>
        <begin position="141"/>
        <end position="240"/>
    </location>
</feature>
<dbReference type="Pfam" id="PF07475">
    <property type="entry name" value="Hpr_kinase_C"/>
    <property type="match status" value="1"/>
</dbReference>
<organism evidence="21 22">
    <name type="scientific">Effrenium voratum</name>
    <dbReference type="NCBI Taxonomy" id="2562239"/>
    <lineage>
        <taxon>Eukaryota</taxon>
        <taxon>Sar</taxon>
        <taxon>Alveolata</taxon>
        <taxon>Dinophyceae</taxon>
        <taxon>Suessiales</taxon>
        <taxon>Symbiodiniaceae</taxon>
        <taxon>Effrenium</taxon>
    </lineage>
</organism>
<accession>A0AA36N6Q8</accession>
<dbReference type="InterPro" id="IPR025919">
    <property type="entry name" value="Stimulus_sens_dom"/>
</dbReference>
<evidence type="ECO:0000256" key="10">
    <source>
        <dbReference type="ARBA" id="ARBA00023125"/>
    </source>
</evidence>
<dbReference type="InterPro" id="IPR035895">
    <property type="entry name" value="HPr-like_sf"/>
</dbReference>
<dbReference type="GO" id="GO:0005737">
    <property type="term" value="C:cytoplasm"/>
    <property type="evidence" value="ECO:0007669"/>
    <property type="project" value="UniProtKB-SubCell"/>
</dbReference>
<keyword evidence="7" id="KW-0418">Kinase</keyword>
<dbReference type="InterPro" id="IPR016032">
    <property type="entry name" value="Sig_transdc_resp-reg_C-effctor"/>
</dbReference>
<evidence type="ECO:0000259" key="17">
    <source>
        <dbReference type="PROSITE" id="PS50885"/>
    </source>
</evidence>
<dbReference type="Gene3D" id="6.10.340.10">
    <property type="match status" value="1"/>
</dbReference>
<reference evidence="21" key="1">
    <citation type="submission" date="2023-08" db="EMBL/GenBank/DDBJ databases">
        <authorList>
            <person name="Chen Y."/>
            <person name="Shah S."/>
            <person name="Dougan E. K."/>
            <person name="Thang M."/>
            <person name="Chan C."/>
        </authorList>
    </citation>
    <scope>NUCLEOTIDE SEQUENCE</scope>
</reference>
<sequence>MSGESFNMQTIALVDDDRNILTSVSIALEAEGFRVETYTDGASALDGLLGKPPNLAIFDIKMPRMDGMELLRRLRQKSDLPVIFLTSKDDEIDELFGLKMGADDFITKPFSQRLLIERVRAILRRTAAREIAVKPGAAGANSTLVRGHLVLDQERHTCMWKEKPVTLTVTEFLILFSLAQRPGVVKSRDALMDAAYDDQVYVDDRTIDSHIKRLRKKFKGADQDFDMIETLYGVGYRFREDHSMAVETDHMPATKSRRDGRRAAARAGSVQGLTGLRRLFGRHLFSSITRRILILNLAALGLLMSGILYLNQFRDGLIDARVESLMTQGEIIAGAIAASASVETDAILIDPEKLLELQAGESIVPSVDGFDSLDFPINPERVAPVLRQLISPTRTRARIYDQDGNLILDSRHLYSRGQILRYDLEPLDAPETTMAEEMRNRIARFFRRNDLPLYREQPGGTGTAYPEVMQALAGDRRQIVRISEQGEMIVSVAVPVQRFRAVLGVLQLSTQGGDIDKIVEAERFAMFRVFAVAVLVNIILSFMLAGTIANPLRRLSAAAVRVRRSIRNREEIPDFSDRHDEIGNLSVALRDMTNALYARIDAIESFAADVSHELKNPLTSLRSAVETLPRARTDDARARLLNVIEHDVQRLDRLITDISDASRLDAELAREDAGRVDVARLLQNMIGIWSDGHMDRIAPKLTIDRQQGGRALMVAGHESRLGQVITNLVENARSFVHPGTGRIEIRLSGNAKWVEIRVEDNGPGIRAENVETIFKRFYTDRPGADDFGQNSGLGLSISRQIVEAHGGTLTAENITRPNDTETVLGARFIGVLITGASGAGKTGLALTLIRRARAGGIEAGLVADDRVILEPDASGIIARCPAPLAGKIEVRGWGIADVSDIAVPSVRLALLVRLVAAGDALRFAQEHRETVEGHGFPCLRLPTGPTASAPAAVLAALGLPEAFETVCIEADDNMERRREDIVAAIDRVDTGRGVIVVTDMFGGTPSNLAISVMAPDRTEVIAGANLPMLIKLAKARESADMASTLEQAVFTITNKRGLHARASSKFVQLAEGYGASITVAKDGTRVGGTSIMGLMLLAAGPGSSIEVTAEGPDAGAALDAIGALIADRFGEGE</sequence>
<dbReference type="GO" id="GO:0045893">
    <property type="term" value="P:positive regulation of DNA-templated transcription"/>
    <property type="evidence" value="ECO:0007669"/>
    <property type="project" value="UniProtKB-ARBA"/>
</dbReference>
<evidence type="ECO:0000256" key="12">
    <source>
        <dbReference type="PROSITE-ProRule" id="PRU00169"/>
    </source>
</evidence>
<keyword evidence="10 13" id="KW-0238">DNA-binding</keyword>
<evidence type="ECO:0000256" key="8">
    <source>
        <dbReference type="ARBA" id="ARBA00023012"/>
    </source>
</evidence>
<keyword evidence="22" id="KW-1185">Reference proteome</keyword>
<dbReference type="SUPFAM" id="SSF46894">
    <property type="entry name" value="C-terminal effector domain of the bipartite response regulators"/>
    <property type="match status" value="1"/>
</dbReference>
<dbReference type="SMART" id="SM00387">
    <property type="entry name" value="HATPase_c"/>
    <property type="match status" value="1"/>
</dbReference>
<dbReference type="Pfam" id="PF00381">
    <property type="entry name" value="PTS-HPr"/>
    <property type="match status" value="1"/>
</dbReference>